<proteinExistence type="inferred from homology"/>
<evidence type="ECO:0000313" key="3">
    <source>
        <dbReference type="EMBL" id="GIQ84238.1"/>
    </source>
</evidence>
<protein>
    <submittedName>
        <fullName evidence="3">Glycoside hydrolase, family 13</fullName>
    </submittedName>
</protein>
<evidence type="ECO:0000256" key="2">
    <source>
        <dbReference type="SAM" id="MobiDB-lite"/>
    </source>
</evidence>
<evidence type="ECO:0000256" key="1">
    <source>
        <dbReference type="ARBA" id="ARBA00008061"/>
    </source>
</evidence>
<dbReference type="PANTHER" id="PTHR43447">
    <property type="entry name" value="ALPHA-AMYLASE"/>
    <property type="match status" value="1"/>
</dbReference>
<dbReference type="AlphaFoldDB" id="A0A9K3GIF0"/>
<dbReference type="GO" id="GO:0016787">
    <property type="term" value="F:hydrolase activity"/>
    <property type="evidence" value="ECO:0007669"/>
    <property type="project" value="UniProtKB-KW"/>
</dbReference>
<dbReference type="Gene3D" id="3.20.20.80">
    <property type="entry name" value="Glycosidases"/>
    <property type="match status" value="1"/>
</dbReference>
<gene>
    <name evidence="3" type="ORF">KIPB_005691</name>
</gene>
<evidence type="ECO:0000313" key="4">
    <source>
        <dbReference type="Proteomes" id="UP000265618"/>
    </source>
</evidence>
<name>A0A9K3GIF0_9EUKA</name>
<reference evidence="3 4" key="1">
    <citation type="journal article" date="2018" name="PLoS ONE">
        <title>The draft genome of Kipferlia bialata reveals reductive genome evolution in fornicate parasites.</title>
        <authorList>
            <person name="Tanifuji G."/>
            <person name="Takabayashi S."/>
            <person name="Kume K."/>
            <person name="Takagi M."/>
            <person name="Nakayama T."/>
            <person name="Kamikawa R."/>
            <person name="Inagaki Y."/>
            <person name="Hashimoto T."/>
        </authorList>
    </citation>
    <scope>NUCLEOTIDE SEQUENCE [LARGE SCALE GENOMIC DNA]</scope>
    <source>
        <strain evidence="3">NY0173</strain>
    </source>
</reference>
<comment type="similarity">
    <text evidence="1">Belongs to the glycosyl hydrolase 13 family.</text>
</comment>
<dbReference type="EMBL" id="BDIP01001362">
    <property type="protein sequence ID" value="GIQ84238.1"/>
    <property type="molecule type" value="Genomic_DNA"/>
</dbReference>
<comment type="caution">
    <text evidence="3">The sequence shown here is derived from an EMBL/GenBank/DDBJ whole genome shotgun (WGS) entry which is preliminary data.</text>
</comment>
<sequence length="369" mass="40783">MSGSGNDIMEHRDSNCVYWPGKTSSGALYDDIGGSPYYTQGFNFQANENTFLPPIQEYPGVPYGPLDFHCERALNSWTDPLDLNAGWLVGLTDINTERQNVQERIADYIVDLLSVGFSGHRIDAAKHIHPNDIGAILGNVRDRMGGSMPEDYISWLEVLLGGEKSLLMCDQSSPYSFSYMLTDALKAHGFSDAEVDMVKIWNSGYPVEPRDCSDYNIGSHRMAIQNDDHDQSYGSGSSSRDMQGEGSILTKEMDIPKHRGFETKLFNDPYAVSDNSHDYPIRLVLSGYYYAPNGAVAIPDGWSDCTLKQTDNTCNTVLETPAFQADKCGYEGPTWTRVHRDMSIVNAMRSWMGLGGVSAEDVGLPGNCS</sequence>
<feature type="compositionally biased region" description="Polar residues" evidence="2">
    <location>
        <begin position="232"/>
        <end position="241"/>
    </location>
</feature>
<keyword evidence="4" id="KW-1185">Reference proteome</keyword>
<feature type="region of interest" description="Disordered" evidence="2">
    <location>
        <begin position="226"/>
        <end position="245"/>
    </location>
</feature>
<keyword evidence="3" id="KW-0378">Hydrolase</keyword>
<dbReference type="SUPFAM" id="SSF51445">
    <property type="entry name" value="(Trans)glycosidases"/>
    <property type="match status" value="1"/>
</dbReference>
<dbReference type="Proteomes" id="UP000265618">
    <property type="component" value="Unassembled WGS sequence"/>
</dbReference>
<dbReference type="InterPro" id="IPR017853">
    <property type="entry name" value="GH"/>
</dbReference>
<accession>A0A9K3GIF0</accession>
<dbReference type="OrthoDB" id="550577at2759"/>
<organism evidence="3 4">
    <name type="scientific">Kipferlia bialata</name>
    <dbReference type="NCBI Taxonomy" id="797122"/>
    <lineage>
        <taxon>Eukaryota</taxon>
        <taxon>Metamonada</taxon>
        <taxon>Carpediemonas-like organisms</taxon>
        <taxon>Kipferlia</taxon>
    </lineage>
</organism>